<organism evidence="4 6">
    <name type="scientific">Astrephomene gubernaculifera</name>
    <dbReference type="NCBI Taxonomy" id="47775"/>
    <lineage>
        <taxon>Eukaryota</taxon>
        <taxon>Viridiplantae</taxon>
        <taxon>Chlorophyta</taxon>
        <taxon>core chlorophytes</taxon>
        <taxon>Chlorophyceae</taxon>
        <taxon>CS clade</taxon>
        <taxon>Chlamydomonadales</taxon>
        <taxon>Astrephomenaceae</taxon>
        <taxon>Astrephomene</taxon>
    </lineage>
</organism>
<evidence type="ECO:0000256" key="3">
    <source>
        <dbReference type="SAM" id="MobiDB-lite"/>
    </source>
</evidence>
<dbReference type="GO" id="GO:0032259">
    <property type="term" value="P:methylation"/>
    <property type="evidence" value="ECO:0007669"/>
    <property type="project" value="UniProtKB-KW"/>
</dbReference>
<reference evidence="4 6" key="2">
    <citation type="journal article" date="2021" name="Sci. Rep.">
        <title>Genome sequencing of the multicellular alga Astrephomene provides insights into convergent evolution of germ-soma differentiation.</title>
        <authorList>
            <person name="Yamashita S."/>
            <person name="Yamamoto K."/>
            <person name="Matsuzaki R."/>
            <person name="Suzuki S."/>
            <person name="Yamaguchi H."/>
            <person name="Hirooka S."/>
            <person name="Minakuchi Y."/>
            <person name="Miyagishima S."/>
            <person name="Kawachi M."/>
            <person name="Toyoda A."/>
            <person name="Nozaki H."/>
        </authorList>
    </citation>
    <scope>NUCLEOTIDE SEQUENCE [LARGE SCALE GENOMIC DNA]</scope>
    <source>
        <strain evidence="4 6">NIES-4017</strain>
    </source>
</reference>
<dbReference type="InterPro" id="IPR007213">
    <property type="entry name" value="Ppm1/Ppm2/Tcmp"/>
</dbReference>
<feature type="region of interest" description="Disordered" evidence="3">
    <location>
        <begin position="223"/>
        <end position="243"/>
    </location>
</feature>
<dbReference type="PANTHER" id="PTHR43619:SF2">
    <property type="entry name" value="S-ADENOSYL-L-METHIONINE-DEPENDENT METHYLTRANSFERASES SUPERFAMILY PROTEIN"/>
    <property type="match status" value="1"/>
</dbReference>
<evidence type="ECO:0000313" key="4">
    <source>
        <dbReference type="EMBL" id="GFR50219.1"/>
    </source>
</evidence>
<dbReference type="GO" id="GO:0008168">
    <property type="term" value="F:methyltransferase activity"/>
    <property type="evidence" value="ECO:0007669"/>
    <property type="project" value="UniProtKB-KW"/>
</dbReference>
<keyword evidence="6" id="KW-1185">Reference proteome</keyword>
<dbReference type="SUPFAM" id="SSF53335">
    <property type="entry name" value="S-adenosyl-L-methionine-dependent methyltransferases"/>
    <property type="match status" value="2"/>
</dbReference>
<comment type="caution">
    <text evidence="4">The sequence shown here is derived from an EMBL/GenBank/DDBJ whole genome shotgun (WGS) entry which is preliminary data.</text>
</comment>
<dbReference type="InterPro" id="IPR029063">
    <property type="entry name" value="SAM-dependent_MTases_sf"/>
</dbReference>
<gene>
    <name evidence="4" type="ORF">Agub_g12397</name>
    <name evidence="5" type="ORF">Agub_g12410</name>
</gene>
<proteinExistence type="predicted"/>
<feature type="region of interest" description="Disordered" evidence="3">
    <location>
        <begin position="158"/>
        <end position="180"/>
    </location>
</feature>
<sequence length="432" mass="45930">MQSAHSPMQAAREGQAQHEAAGFTGRYTAGLRFVESTCVLRPLIVADPLAGVLAGERGLALARQELEQLTLSQGPGRHLRVPARSRLIDDWLEREIAALKCGPATACQVVSLGAGMCTRPWRLAALSGCHVFEVDLPHVASTKAKLLALAGAQTTQIEPLGSPRLPSPQQQPQLQQPQASLEPLEPQKPVFPLMAATYACVGVDLAACCSGGNGNPDGGSGCGGADSGSGCGETNHSDGSNASSNSSSSLAAALIAQGFDPALPTLWVLEALLYYMPLAAASDLLVQLIEVSEPRSRLVATCVDRELLEASRRGVPKGHVFADLWHFDAGELLYGTEAFAGQHWQVDWRETERMEGSQQQGQEEQQEGQQVQQQGTVAGAGDSQGDQQQQRPAKRLPRSTRQLALERLGADTYVALYGGSELLFVAGVRQKQ</sequence>
<evidence type="ECO:0000256" key="1">
    <source>
        <dbReference type="ARBA" id="ARBA00022603"/>
    </source>
</evidence>
<evidence type="ECO:0000313" key="6">
    <source>
        <dbReference type="Proteomes" id="UP001054857"/>
    </source>
</evidence>
<dbReference type="EMBL" id="BMAR01000036">
    <property type="protein sequence ID" value="GFR50219.1"/>
    <property type="molecule type" value="Genomic_DNA"/>
</dbReference>
<evidence type="ECO:0000256" key="2">
    <source>
        <dbReference type="ARBA" id="ARBA00022679"/>
    </source>
</evidence>
<dbReference type="Proteomes" id="UP001054857">
    <property type="component" value="Unassembled WGS sequence"/>
</dbReference>
<evidence type="ECO:0000313" key="5">
    <source>
        <dbReference type="EMBL" id="GFR50228.1"/>
    </source>
</evidence>
<feature type="compositionally biased region" description="Low complexity" evidence="3">
    <location>
        <begin position="356"/>
        <end position="390"/>
    </location>
</feature>
<protein>
    <submittedName>
        <fullName evidence="4">Uncharacterized protein</fullName>
    </submittedName>
</protein>
<dbReference type="EMBL" id="BMAR01000036">
    <property type="protein sequence ID" value="GFR50228.1"/>
    <property type="molecule type" value="Genomic_DNA"/>
</dbReference>
<accession>A0AAD3DY87</accession>
<name>A0AAD3DY87_9CHLO</name>
<dbReference type="AlphaFoldDB" id="A0AAD3DY87"/>
<keyword evidence="1" id="KW-0489">Methyltransferase</keyword>
<dbReference type="Pfam" id="PF04072">
    <property type="entry name" value="LCM"/>
    <property type="match status" value="2"/>
</dbReference>
<dbReference type="PANTHER" id="PTHR43619">
    <property type="entry name" value="S-ADENOSYL-L-METHIONINE-DEPENDENT METHYLTRANSFERASE YKTD-RELATED"/>
    <property type="match status" value="1"/>
</dbReference>
<feature type="region of interest" description="Disordered" evidence="3">
    <location>
        <begin position="351"/>
        <end position="402"/>
    </location>
</feature>
<dbReference type="Gene3D" id="3.40.50.150">
    <property type="entry name" value="Vaccinia Virus protein VP39"/>
    <property type="match status" value="1"/>
</dbReference>
<reference evidence="4" key="1">
    <citation type="submission" date="2020-08" db="EMBL/GenBank/DDBJ databases">
        <authorList>
            <person name="Yamashita S."/>
            <person name="Nozaki H."/>
        </authorList>
    </citation>
    <scope>NUCLEOTIDE SEQUENCE</scope>
    <source>
        <strain evidence="4">NIES-4017</strain>
    </source>
</reference>
<keyword evidence="2" id="KW-0808">Transferase</keyword>
<feature type="compositionally biased region" description="Low complexity" evidence="3">
    <location>
        <begin position="159"/>
        <end position="180"/>
    </location>
</feature>